<organism evidence="6 7">
    <name type="scientific">Corynebacterium lemuris</name>
    <dbReference type="NCBI Taxonomy" id="1859292"/>
    <lineage>
        <taxon>Bacteria</taxon>
        <taxon>Bacillati</taxon>
        <taxon>Actinomycetota</taxon>
        <taxon>Actinomycetes</taxon>
        <taxon>Mycobacteriales</taxon>
        <taxon>Corynebacteriaceae</taxon>
        <taxon>Corynebacterium</taxon>
    </lineage>
</organism>
<evidence type="ECO:0000256" key="3">
    <source>
        <dbReference type="ARBA" id="ARBA00023027"/>
    </source>
</evidence>
<comment type="caution">
    <text evidence="6">The sequence shown here is derived from an EMBL/GenBank/DDBJ whole genome shotgun (WGS) entry which is preliminary data.</text>
</comment>
<dbReference type="SUPFAM" id="SSF56796">
    <property type="entry name" value="Dehydroquinate synthase-like"/>
    <property type="match status" value="1"/>
</dbReference>
<accession>A0ABT2FSK7</accession>
<dbReference type="InterPro" id="IPR034786">
    <property type="entry name" value="MAR"/>
</dbReference>
<sequence>MQFEHVTLGQRVLFGSGQSAAHLAAEVDRMEAARVMVIASEFERPMAEVATNRITPVLWWDEVVMHVPVEVAERARTAAAAHDVDLIVCVGGGSTTGLAKAIALTSRIPVIAVPTTYAGSEATNVWGLTEDRTKTTGVDDRVLPVTVIYDADFTRTLPVGLSVSSGLNALAHCVDSLWAPKADPINHALALEAARALATGLSGIVTDPEDMTPREQTLYGAYLAAVSFASAGSGLHHKICHILGGTFNLPHAQTHATVLPYVLAFNAPGVPELAARLAAALGRPGAEGEDPAQAAVVALNDLRERIDAPTALADHGLEAADIPEATRRVLAVFPPTNPAPATEEDITLLLTAALEGTTPTPRVPSRL</sequence>
<reference evidence="6 7" key="1">
    <citation type="submission" date="2022-08" db="EMBL/GenBank/DDBJ databases">
        <title>YIM 101645 draft genome.</title>
        <authorList>
            <person name="Chen X."/>
        </authorList>
    </citation>
    <scope>NUCLEOTIDE SEQUENCE [LARGE SCALE GENOMIC DNA]</scope>
    <source>
        <strain evidence="6 7">YIM 101645</strain>
    </source>
</reference>
<feature type="domain" description="Fe-containing alcohol dehydrogenase-like C-terminal" evidence="5">
    <location>
        <begin position="163"/>
        <end position="353"/>
    </location>
</feature>
<keyword evidence="7" id="KW-1185">Reference proteome</keyword>
<proteinExistence type="inferred from homology"/>
<dbReference type="Gene3D" id="1.20.1090.10">
    <property type="entry name" value="Dehydroquinate synthase-like - alpha domain"/>
    <property type="match status" value="1"/>
</dbReference>
<dbReference type="InterPro" id="IPR056798">
    <property type="entry name" value="ADH_Fe_C"/>
</dbReference>
<evidence type="ECO:0000259" key="5">
    <source>
        <dbReference type="Pfam" id="PF25137"/>
    </source>
</evidence>
<evidence type="ECO:0000256" key="2">
    <source>
        <dbReference type="ARBA" id="ARBA00023002"/>
    </source>
</evidence>
<dbReference type="PANTHER" id="PTHR11496">
    <property type="entry name" value="ALCOHOL DEHYDROGENASE"/>
    <property type="match status" value="1"/>
</dbReference>
<dbReference type="EMBL" id="JANWTC010000001">
    <property type="protein sequence ID" value="MCS5478210.1"/>
    <property type="molecule type" value="Genomic_DNA"/>
</dbReference>
<keyword evidence="3" id="KW-0520">NAD</keyword>
<gene>
    <name evidence="6" type="ORF">NYP18_00885</name>
</gene>
<evidence type="ECO:0000313" key="6">
    <source>
        <dbReference type="EMBL" id="MCS5478210.1"/>
    </source>
</evidence>
<evidence type="ECO:0000259" key="4">
    <source>
        <dbReference type="Pfam" id="PF00465"/>
    </source>
</evidence>
<dbReference type="Gene3D" id="3.40.50.1970">
    <property type="match status" value="1"/>
</dbReference>
<dbReference type="InterPro" id="IPR001670">
    <property type="entry name" value="ADH_Fe/GldA"/>
</dbReference>
<dbReference type="RefSeq" id="WP_259426741.1">
    <property type="nucleotide sequence ID" value="NZ_JANWTC010000001.1"/>
</dbReference>
<evidence type="ECO:0000256" key="1">
    <source>
        <dbReference type="ARBA" id="ARBA00007358"/>
    </source>
</evidence>
<keyword evidence="2" id="KW-0560">Oxidoreductase</keyword>
<comment type="similarity">
    <text evidence="1">Belongs to the iron-containing alcohol dehydrogenase family.</text>
</comment>
<feature type="domain" description="Alcohol dehydrogenase iron-type/glycerol dehydrogenase GldA" evidence="4">
    <location>
        <begin position="10"/>
        <end position="150"/>
    </location>
</feature>
<dbReference type="Proteomes" id="UP001205965">
    <property type="component" value="Unassembled WGS sequence"/>
</dbReference>
<protein>
    <submittedName>
        <fullName evidence="6">Maleylacetate reductase</fullName>
    </submittedName>
</protein>
<dbReference type="CDD" id="cd08177">
    <property type="entry name" value="MAR"/>
    <property type="match status" value="1"/>
</dbReference>
<dbReference type="InterPro" id="IPR039697">
    <property type="entry name" value="Alcohol_dehydrogenase_Fe"/>
</dbReference>
<name>A0ABT2FSK7_9CORY</name>
<dbReference type="Pfam" id="PF25137">
    <property type="entry name" value="ADH_Fe_C"/>
    <property type="match status" value="1"/>
</dbReference>
<dbReference type="Pfam" id="PF00465">
    <property type="entry name" value="Fe-ADH"/>
    <property type="match status" value="1"/>
</dbReference>
<evidence type="ECO:0000313" key="7">
    <source>
        <dbReference type="Proteomes" id="UP001205965"/>
    </source>
</evidence>
<dbReference type="PANTHER" id="PTHR11496:SF102">
    <property type="entry name" value="ALCOHOL DEHYDROGENASE 4"/>
    <property type="match status" value="1"/>
</dbReference>